<name>A0ABX4M878_9ACTO</name>
<dbReference type="EMBL" id="MTPX02000090">
    <property type="protein sequence ID" value="PHP51298.1"/>
    <property type="molecule type" value="Genomic_DNA"/>
</dbReference>
<evidence type="ECO:0000313" key="2">
    <source>
        <dbReference type="Proteomes" id="UP000194577"/>
    </source>
</evidence>
<accession>A0ABX4M878</accession>
<evidence type="ECO:0000313" key="1">
    <source>
        <dbReference type="EMBL" id="PHP51298.1"/>
    </source>
</evidence>
<sequence>MVLFLSEVVMVMLGPNMAYRAVSGMPGQVYFSFSPVGAVVGTTAVAGAAEGEAWLLPGISPQAASVRHAVVSAASVAVLTGRWRRWAAAGVRLWCLPWWLAGVGGMAWFSPLVVVAWRQLWRGAVSLVVRVVLALSPCVAGRGAAVGVGGAPAFLEPVFSGFGEVEVGVGGAVEVVADLGQADAGVGVGQLLGCHVLGEVVAIRVDDDVQGISGVVGALEGGFKVLRGVQAGVEQGQGELAVVGGSRSTLDLLGLVACLVGVVGAEGLTQVDADGQH</sequence>
<dbReference type="Proteomes" id="UP000194577">
    <property type="component" value="Unassembled WGS sequence"/>
</dbReference>
<comment type="caution">
    <text evidence="1">The sequence shown here is derived from an EMBL/GenBank/DDBJ whole genome shotgun (WGS) entry which is preliminary data.</text>
</comment>
<protein>
    <submittedName>
        <fullName evidence="1">Uncharacterized protein</fullName>
    </submittedName>
</protein>
<reference evidence="1 2" key="1">
    <citation type="submission" date="2017-10" db="EMBL/GenBank/DDBJ databases">
        <title>Draft genome sequence of cellulolytic Actinomyces sp CtC72 isolated from cattle rumen fluid.</title>
        <authorList>
            <person name="Joshi A.J."/>
            <person name="Vasudevan G."/>
            <person name="Lanjekar V.B."/>
            <person name="Hivarkar S."/>
            <person name="Engineer A."/>
            <person name="Pore S.D."/>
            <person name="Dhakephalkar P.K."/>
            <person name="Dagar S."/>
        </authorList>
    </citation>
    <scope>NUCLEOTIDE SEQUENCE [LARGE SCALE GENOMIC DNA]</scope>
    <source>
        <strain evidence="2">CtC72</strain>
    </source>
</reference>
<keyword evidence="2" id="KW-1185">Reference proteome</keyword>
<proteinExistence type="predicted"/>
<organism evidence="1 2">
    <name type="scientific">Actinomyces ruminis</name>
    <dbReference type="NCBI Taxonomy" id="1937003"/>
    <lineage>
        <taxon>Bacteria</taxon>
        <taxon>Bacillati</taxon>
        <taxon>Actinomycetota</taxon>
        <taxon>Actinomycetes</taxon>
        <taxon>Actinomycetales</taxon>
        <taxon>Actinomycetaceae</taxon>
        <taxon>Actinomyces</taxon>
    </lineage>
</organism>
<gene>
    <name evidence="1" type="ORF">BW737_015305</name>
</gene>